<comment type="function">
    <text evidence="5">Toxic component of a toxin-antitoxin (TA) system. An RNase.</text>
</comment>
<dbReference type="PANTHER" id="PTHR42188:SF1">
    <property type="entry name" value="23S RRNA-SPECIFIC ENDONUCLEASE VAPC20"/>
    <property type="match status" value="1"/>
</dbReference>
<dbReference type="InterPro" id="IPR002716">
    <property type="entry name" value="PIN_dom"/>
</dbReference>
<evidence type="ECO:0000313" key="7">
    <source>
        <dbReference type="EMBL" id="MBP1969345.1"/>
    </source>
</evidence>
<dbReference type="HAMAP" id="MF_00265">
    <property type="entry name" value="VapC_Nob1"/>
    <property type="match status" value="1"/>
</dbReference>
<evidence type="ECO:0000259" key="6">
    <source>
        <dbReference type="Pfam" id="PF01850"/>
    </source>
</evidence>
<evidence type="ECO:0000256" key="3">
    <source>
        <dbReference type="ARBA" id="ARBA00022723"/>
    </source>
</evidence>
<keyword evidence="4 5" id="KW-0378">Hydrolase</keyword>
<gene>
    <name evidence="5" type="primary">vapC</name>
    <name evidence="7" type="ORF">J2Z83_001449</name>
</gene>
<sequence length="135" mass="15616">MKNNRCFVDTSALIALNHAGDQKHAASREISLKLKDNQLMISDAVINETYNILRYRLGFQKAAYFLKMVLRDNTFIIVDVTPSIRADTLQLLEQYNDHKISYCDALSVAIMKERQIHKIFSFDYHFTIMGVEVVQ</sequence>
<dbReference type="EMBL" id="JAGGKX010000005">
    <property type="protein sequence ID" value="MBP1969345.1"/>
    <property type="molecule type" value="Genomic_DNA"/>
</dbReference>
<dbReference type="InterPro" id="IPR039018">
    <property type="entry name" value="VapC20-like"/>
</dbReference>
<reference evidence="7 8" key="1">
    <citation type="submission" date="2021-03" db="EMBL/GenBank/DDBJ databases">
        <title>Genomic Encyclopedia of Type Strains, Phase IV (KMG-IV): sequencing the most valuable type-strain genomes for metagenomic binning, comparative biology and taxonomic classification.</title>
        <authorList>
            <person name="Goeker M."/>
        </authorList>
    </citation>
    <scope>NUCLEOTIDE SEQUENCE [LARGE SCALE GENOMIC DNA]</scope>
    <source>
        <strain evidence="7 8">DSM 25609</strain>
    </source>
</reference>
<dbReference type="EC" id="3.1.-.-" evidence="5"/>
<dbReference type="RefSeq" id="WP_209462533.1">
    <property type="nucleotide sequence ID" value="NZ_CP110224.1"/>
</dbReference>
<dbReference type="Gene3D" id="3.40.50.1010">
    <property type="entry name" value="5'-nuclease"/>
    <property type="match status" value="1"/>
</dbReference>
<keyword evidence="5" id="KW-0800">Toxin</keyword>
<keyword evidence="3 5" id="KW-0479">Metal-binding</keyword>
<dbReference type="SUPFAM" id="SSF88723">
    <property type="entry name" value="PIN domain-like"/>
    <property type="match status" value="1"/>
</dbReference>
<comment type="cofactor">
    <cofactor evidence="5">
        <name>Mg(2+)</name>
        <dbReference type="ChEBI" id="CHEBI:18420"/>
    </cofactor>
</comment>
<dbReference type="Proteomes" id="UP001519345">
    <property type="component" value="Unassembled WGS sequence"/>
</dbReference>
<keyword evidence="8" id="KW-1185">Reference proteome</keyword>
<dbReference type="PANTHER" id="PTHR42188">
    <property type="entry name" value="23S RRNA-SPECIFIC ENDONUCLEASE VAPC20"/>
    <property type="match status" value="1"/>
</dbReference>
<dbReference type="InterPro" id="IPR029060">
    <property type="entry name" value="PIN-like_dom_sf"/>
</dbReference>
<feature type="domain" description="PIN" evidence="6">
    <location>
        <begin position="7"/>
        <end position="127"/>
    </location>
</feature>
<evidence type="ECO:0000256" key="5">
    <source>
        <dbReference type="HAMAP-Rule" id="MF_00265"/>
    </source>
</evidence>
<keyword evidence="5" id="KW-0460">Magnesium</keyword>
<protein>
    <recommendedName>
        <fullName evidence="5">Ribonuclease VapC</fullName>
        <shortName evidence="5">RNase VapC</shortName>
        <ecNumber evidence="5">3.1.-.-</ecNumber>
    </recommendedName>
    <alternativeName>
        <fullName evidence="5">Toxin VapC</fullName>
    </alternativeName>
</protein>
<accession>A0ABS4IEM1</accession>
<organism evidence="7 8">
    <name type="scientific">Virgibacillus natechei</name>
    <dbReference type="NCBI Taxonomy" id="1216297"/>
    <lineage>
        <taxon>Bacteria</taxon>
        <taxon>Bacillati</taxon>
        <taxon>Bacillota</taxon>
        <taxon>Bacilli</taxon>
        <taxon>Bacillales</taxon>
        <taxon>Bacillaceae</taxon>
        <taxon>Virgibacillus</taxon>
    </lineage>
</organism>
<proteinExistence type="inferred from homology"/>
<feature type="binding site" evidence="5">
    <location>
        <position position="104"/>
    </location>
    <ligand>
        <name>Mg(2+)</name>
        <dbReference type="ChEBI" id="CHEBI:18420"/>
    </ligand>
</feature>
<evidence type="ECO:0000256" key="2">
    <source>
        <dbReference type="ARBA" id="ARBA00022722"/>
    </source>
</evidence>
<keyword evidence="1 5" id="KW-1277">Toxin-antitoxin system</keyword>
<evidence type="ECO:0000256" key="4">
    <source>
        <dbReference type="ARBA" id="ARBA00022801"/>
    </source>
</evidence>
<comment type="caution">
    <text evidence="7">The sequence shown here is derived from an EMBL/GenBank/DDBJ whole genome shotgun (WGS) entry which is preliminary data.</text>
</comment>
<name>A0ABS4IEM1_9BACI</name>
<evidence type="ECO:0000256" key="1">
    <source>
        <dbReference type="ARBA" id="ARBA00022649"/>
    </source>
</evidence>
<keyword evidence="2 5" id="KW-0540">Nuclease</keyword>
<dbReference type="InterPro" id="IPR022907">
    <property type="entry name" value="VapC_family"/>
</dbReference>
<feature type="binding site" evidence="5">
    <location>
        <position position="9"/>
    </location>
    <ligand>
        <name>Mg(2+)</name>
        <dbReference type="ChEBI" id="CHEBI:18420"/>
    </ligand>
</feature>
<dbReference type="Pfam" id="PF01850">
    <property type="entry name" value="PIN"/>
    <property type="match status" value="1"/>
</dbReference>
<comment type="similarity">
    <text evidence="5">Belongs to the PINc/VapC protein family.</text>
</comment>
<evidence type="ECO:0000313" key="8">
    <source>
        <dbReference type="Proteomes" id="UP001519345"/>
    </source>
</evidence>